<sequence>MALTKLLQVEPEKIVANEYPNSLHDMGGKLCGNPPHKNYNNAWYAARTLIPRALVPVEWEINLTEDEAKTVNRAVLPALNKAIEDSAAELRWTAASMDGVMNRKGWCTGDAQTLLSPKDAHSWHPYANNTRAIRTGNDSFLTQWPGDTGRQDGIDGTFHPNGQGYAGMADAVLKVLH</sequence>
<keyword evidence="2" id="KW-1185">Reference proteome</keyword>
<dbReference type="InterPro" id="IPR036514">
    <property type="entry name" value="SGNH_hydro_sf"/>
</dbReference>
<evidence type="ECO:0000313" key="1">
    <source>
        <dbReference type="EMBL" id="KDR28879.1"/>
    </source>
</evidence>
<evidence type="ECO:0000313" key="2">
    <source>
        <dbReference type="Proteomes" id="UP000027451"/>
    </source>
</evidence>
<reference evidence="1 2" key="1">
    <citation type="submission" date="2014-03" db="EMBL/GenBank/DDBJ databases">
        <title>Draft Genome Sequences of Four Burkholderia Strains.</title>
        <authorList>
            <person name="Liu X.Y."/>
            <person name="Li C.X."/>
            <person name="Xu J.H."/>
        </authorList>
    </citation>
    <scope>NUCLEOTIDE SEQUENCE [LARGE SCALE GENOMIC DNA]</scope>
    <source>
        <strain evidence="1 2">OP-1</strain>
    </source>
</reference>
<dbReference type="EMBL" id="JFHD01000016">
    <property type="protein sequence ID" value="KDR28879.1"/>
    <property type="molecule type" value="Genomic_DNA"/>
</dbReference>
<dbReference type="GO" id="GO:0016788">
    <property type="term" value="F:hydrolase activity, acting on ester bonds"/>
    <property type="evidence" value="ECO:0007669"/>
    <property type="project" value="UniProtKB-ARBA"/>
</dbReference>
<organism evidence="1 2">
    <name type="scientific">Caballeronia zhejiangensis</name>
    <dbReference type="NCBI Taxonomy" id="871203"/>
    <lineage>
        <taxon>Bacteria</taxon>
        <taxon>Pseudomonadati</taxon>
        <taxon>Pseudomonadota</taxon>
        <taxon>Betaproteobacteria</taxon>
        <taxon>Burkholderiales</taxon>
        <taxon>Burkholderiaceae</taxon>
        <taxon>Caballeronia</taxon>
    </lineage>
</organism>
<proteinExistence type="predicted"/>
<protein>
    <submittedName>
        <fullName evidence="1">Uncharacterized protein</fullName>
    </submittedName>
</protein>
<name>A0A656QER6_9BURK</name>
<accession>A0A656QER6</accession>
<dbReference type="SUPFAM" id="SSF52266">
    <property type="entry name" value="SGNH hydrolase"/>
    <property type="match status" value="1"/>
</dbReference>
<dbReference type="Proteomes" id="UP000027451">
    <property type="component" value="Unassembled WGS sequence"/>
</dbReference>
<dbReference type="Gene3D" id="3.40.50.1110">
    <property type="entry name" value="SGNH hydrolase"/>
    <property type="match status" value="1"/>
</dbReference>
<dbReference type="AlphaFoldDB" id="A0A656QER6"/>
<gene>
    <name evidence="1" type="ORF">BG60_09085</name>
</gene>
<comment type="caution">
    <text evidence="1">The sequence shown here is derived from an EMBL/GenBank/DDBJ whole genome shotgun (WGS) entry which is preliminary data.</text>
</comment>